<keyword evidence="10" id="KW-0406">Ion transport</keyword>
<feature type="transmembrane region" description="Helical" evidence="12">
    <location>
        <begin position="186"/>
        <end position="209"/>
    </location>
</feature>
<dbReference type="GO" id="GO:1902600">
    <property type="term" value="P:proton transmembrane transport"/>
    <property type="evidence" value="ECO:0007669"/>
    <property type="project" value="UniProtKB-KW"/>
</dbReference>
<evidence type="ECO:0000256" key="12">
    <source>
        <dbReference type="SAM" id="Phobius"/>
    </source>
</evidence>
<feature type="domain" description="Motility protein A N-terminal" evidence="14">
    <location>
        <begin position="2"/>
        <end position="81"/>
    </location>
</feature>
<dbReference type="PATRIC" id="fig|1401685.3.peg.827"/>
<dbReference type="InterPro" id="IPR046786">
    <property type="entry name" value="MotA_N"/>
</dbReference>
<dbReference type="GO" id="GO:0005886">
    <property type="term" value="C:plasma membrane"/>
    <property type="evidence" value="ECO:0007669"/>
    <property type="project" value="UniProtKB-SubCell"/>
</dbReference>
<evidence type="ECO:0000259" key="13">
    <source>
        <dbReference type="Pfam" id="PF01618"/>
    </source>
</evidence>
<dbReference type="PANTHER" id="PTHR30433">
    <property type="entry name" value="CHEMOTAXIS PROTEIN MOTA"/>
    <property type="match status" value="1"/>
</dbReference>
<keyword evidence="16" id="KW-1185">Reference proteome</keyword>
<comment type="subcellular location">
    <subcellularLocation>
        <location evidence="1">Cell membrane</location>
        <topology evidence="1">Multi-pass membrane protein</topology>
    </subcellularLocation>
</comment>
<dbReference type="InterPro" id="IPR000540">
    <property type="entry name" value="Flag_MotA_CS"/>
</dbReference>
<dbReference type="PROSITE" id="PS01307">
    <property type="entry name" value="MOTA"/>
    <property type="match status" value="1"/>
</dbReference>
<keyword evidence="9 12" id="KW-1133">Transmembrane helix</keyword>
<dbReference type="GO" id="GO:0071978">
    <property type="term" value="P:bacterial-type flagellum-dependent swarming motility"/>
    <property type="evidence" value="ECO:0007669"/>
    <property type="project" value="InterPro"/>
</dbReference>
<evidence type="ECO:0000259" key="14">
    <source>
        <dbReference type="Pfam" id="PF20560"/>
    </source>
</evidence>
<evidence type="ECO:0000256" key="6">
    <source>
        <dbReference type="ARBA" id="ARBA00022692"/>
    </source>
</evidence>
<gene>
    <name evidence="15" type="primary">motA</name>
    <name evidence="15" type="ORF">P857_691</name>
</gene>
<proteinExistence type="inferred from homology"/>
<evidence type="ECO:0000256" key="4">
    <source>
        <dbReference type="ARBA" id="ARBA00022475"/>
    </source>
</evidence>
<evidence type="ECO:0000256" key="8">
    <source>
        <dbReference type="ARBA" id="ARBA00022781"/>
    </source>
</evidence>
<sequence length="275" mass="30232">MGSILISFYLMGGNLLSLLQFGEIGIILGTAIGALVISTPFSIFPAILNDLKKVFQKDQYPEIFYTELLVTMFQILKIMRQGLEKLEPLVENPHENEIFQNHKLVSGNEHVMTFLCDHLRVVIMGLGSSHEIENLIHEEIETYERDCEAVNSALTNMADGFPAFGIVAAVLGVIITMASIDQPPAILGKLLAGALVGTFLGIFFAYGLVGPVAKLIERRHMEEAHYMSCIKNALVSFLGGNSAYTAVEMARKSLPKRIRPSFQSLESSLQNNSGN</sequence>
<feature type="transmembrane region" description="Helical" evidence="12">
    <location>
        <begin position="161"/>
        <end position="180"/>
    </location>
</feature>
<comment type="caution">
    <text evidence="15">The sequence shown here is derived from an EMBL/GenBank/DDBJ whole genome shotgun (WGS) entry which is preliminary data.</text>
</comment>
<protein>
    <submittedName>
        <fullName evidence="15">Chemotaxis protein</fullName>
    </submittedName>
</protein>
<dbReference type="Pfam" id="PF20560">
    <property type="entry name" value="MotA_N"/>
    <property type="match status" value="1"/>
</dbReference>
<organism evidence="15 16">
    <name type="scientific">Candidatus Xenolissoclinum pacificiensis L6</name>
    <dbReference type="NCBI Taxonomy" id="1401685"/>
    <lineage>
        <taxon>Bacteria</taxon>
        <taxon>Pseudomonadati</taxon>
        <taxon>Pseudomonadota</taxon>
        <taxon>Alphaproteobacteria</taxon>
        <taxon>Rickettsiales</taxon>
        <taxon>Anaplasmataceae</taxon>
        <taxon>Candidatus Xenolissoclinum</taxon>
    </lineage>
</organism>
<comment type="similarity">
    <text evidence="2">Belongs to the MotA family.</text>
</comment>
<dbReference type="PANTHER" id="PTHR30433:SF4">
    <property type="entry name" value="MOTILITY PROTEIN A"/>
    <property type="match status" value="1"/>
</dbReference>
<evidence type="ECO:0000256" key="10">
    <source>
        <dbReference type="ARBA" id="ARBA00023065"/>
    </source>
</evidence>
<keyword evidence="7" id="KW-0283">Flagellar rotation</keyword>
<evidence type="ECO:0000256" key="2">
    <source>
        <dbReference type="ARBA" id="ARBA00008038"/>
    </source>
</evidence>
<feature type="domain" description="MotA/TolQ/ExbB proton channel" evidence="13">
    <location>
        <begin position="127"/>
        <end position="227"/>
    </location>
</feature>
<reference evidence="15 16" key="1">
    <citation type="journal article" date="2013" name="PLoS ONE">
        <title>Bacterial endosymbiosis in a chordate host: long-term co-evolution and conservation of secondary metabolism.</title>
        <authorList>
            <person name="Kwan J.C."/>
            <person name="Schmidt E.W."/>
        </authorList>
    </citation>
    <scope>NUCLEOTIDE SEQUENCE [LARGE SCALE GENOMIC DNA]</scope>
    <source>
        <strain evidence="16">L6</strain>
    </source>
</reference>
<keyword evidence="11 12" id="KW-0472">Membrane</keyword>
<dbReference type="GO" id="GO:0006935">
    <property type="term" value="P:chemotaxis"/>
    <property type="evidence" value="ECO:0007669"/>
    <property type="project" value="UniProtKB-KW"/>
</dbReference>
<keyword evidence="4" id="KW-1003">Cell membrane</keyword>
<name>W2UYM9_9RICK</name>
<evidence type="ECO:0000256" key="5">
    <source>
        <dbReference type="ARBA" id="ARBA00022500"/>
    </source>
</evidence>
<dbReference type="InterPro" id="IPR002898">
    <property type="entry name" value="MotA_ExbB_proton_chnl"/>
</dbReference>
<dbReference type="AlphaFoldDB" id="W2UYM9"/>
<keyword evidence="3" id="KW-0813">Transport</keyword>
<evidence type="ECO:0000256" key="3">
    <source>
        <dbReference type="ARBA" id="ARBA00022448"/>
    </source>
</evidence>
<evidence type="ECO:0000313" key="15">
    <source>
        <dbReference type="EMBL" id="ETO91201.1"/>
    </source>
</evidence>
<evidence type="ECO:0000256" key="9">
    <source>
        <dbReference type="ARBA" id="ARBA00022989"/>
    </source>
</evidence>
<accession>W2UYM9</accession>
<keyword evidence="8" id="KW-0375">Hydrogen ion transport</keyword>
<evidence type="ECO:0000256" key="11">
    <source>
        <dbReference type="ARBA" id="ARBA00023136"/>
    </source>
</evidence>
<evidence type="ECO:0000256" key="1">
    <source>
        <dbReference type="ARBA" id="ARBA00004651"/>
    </source>
</evidence>
<dbReference type="InterPro" id="IPR047055">
    <property type="entry name" value="MotA-like"/>
</dbReference>
<dbReference type="Pfam" id="PF01618">
    <property type="entry name" value="MotA_ExbB"/>
    <property type="match status" value="1"/>
</dbReference>
<keyword evidence="6 12" id="KW-0812">Transmembrane</keyword>
<evidence type="ECO:0000256" key="7">
    <source>
        <dbReference type="ARBA" id="ARBA00022779"/>
    </source>
</evidence>
<feature type="transmembrane region" description="Helical" evidence="12">
    <location>
        <begin position="24"/>
        <end position="48"/>
    </location>
</feature>
<keyword evidence="5" id="KW-0145">Chemotaxis</keyword>
<dbReference type="Proteomes" id="UP000018951">
    <property type="component" value="Unassembled WGS sequence"/>
</dbReference>
<dbReference type="STRING" id="1401685.P857_691"/>
<dbReference type="EMBL" id="AXCJ01000008">
    <property type="protein sequence ID" value="ETO91201.1"/>
    <property type="molecule type" value="Genomic_DNA"/>
</dbReference>
<evidence type="ECO:0000313" key="16">
    <source>
        <dbReference type="Proteomes" id="UP000018951"/>
    </source>
</evidence>